<gene>
    <name evidence="7" type="primary">rpoC</name>
    <name evidence="10" type="ORF">A2942_01675</name>
</gene>
<keyword evidence="1 7" id="KW-0240">DNA-directed RNA polymerase</keyword>
<dbReference type="Gene3D" id="1.10.40.90">
    <property type="match status" value="1"/>
</dbReference>
<dbReference type="InterPro" id="IPR007066">
    <property type="entry name" value="RNA_pol_Rpb1_3"/>
</dbReference>
<dbReference type="InterPro" id="IPR000722">
    <property type="entry name" value="RNA_pol_asu"/>
</dbReference>
<dbReference type="PANTHER" id="PTHR19376">
    <property type="entry name" value="DNA-DIRECTED RNA POLYMERASE"/>
    <property type="match status" value="1"/>
</dbReference>
<dbReference type="Proteomes" id="UP000178534">
    <property type="component" value="Unassembled WGS sequence"/>
</dbReference>
<dbReference type="GO" id="GO:0000428">
    <property type="term" value="C:DNA-directed RNA polymerase complex"/>
    <property type="evidence" value="ECO:0007669"/>
    <property type="project" value="UniProtKB-KW"/>
</dbReference>
<feature type="binding site" evidence="7">
    <location>
        <position position="61"/>
    </location>
    <ligand>
        <name>Zn(2+)</name>
        <dbReference type="ChEBI" id="CHEBI:29105"/>
        <label>1</label>
    </ligand>
</feature>
<evidence type="ECO:0000256" key="4">
    <source>
        <dbReference type="ARBA" id="ARBA00022723"/>
    </source>
</evidence>
<feature type="binding site" evidence="7">
    <location>
        <position position="76"/>
    </location>
    <ligand>
        <name>Zn(2+)</name>
        <dbReference type="ChEBI" id="CHEBI:29105"/>
        <label>1</label>
    </ligand>
</feature>
<dbReference type="CDD" id="cd01609">
    <property type="entry name" value="RNAP_beta'_N"/>
    <property type="match status" value="1"/>
</dbReference>
<dbReference type="InterPro" id="IPR006592">
    <property type="entry name" value="RNA_pol_N"/>
</dbReference>
<feature type="binding site" evidence="7">
    <location>
        <position position="495"/>
    </location>
    <ligand>
        <name>Mg(2+)</name>
        <dbReference type="ChEBI" id="CHEBI:18420"/>
    </ligand>
</feature>
<evidence type="ECO:0000256" key="5">
    <source>
        <dbReference type="ARBA" id="ARBA00023163"/>
    </source>
</evidence>
<proteinExistence type="inferred from homology"/>
<dbReference type="NCBIfam" id="TIGR02386">
    <property type="entry name" value="rpoC_TIGR"/>
    <property type="match status" value="1"/>
</dbReference>
<dbReference type="GO" id="GO:0006351">
    <property type="term" value="P:DNA-templated transcription"/>
    <property type="evidence" value="ECO:0007669"/>
    <property type="project" value="UniProtKB-UniRule"/>
</dbReference>
<dbReference type="SUPFAM" id="SSF64484">
    <property type="entry name" value="beta and beta-prime subunits of DNA dependent RNA-polymerase"/>
    <property type="match status" value="1"/>
</dbReference>
<comment type="catalytic activity">
    <reaction evidence="6 7 8">
        <text>RNA(n) + a ribonucleoside 5'-triphosphate = RNA(n+1) + diphosphate</text>
        <dbReference type="Rhea" id="RHEA:21248"/>
        <dbReference type="Rhea" id="RHEA-COMP:14527"/>
        <dbReference type="Rhea" id="RHEA-COMP:17342"/>
        <dbReference type="ChEBI" id="CHEBI:33019"/>
        <dbReference type="ChEBI" id="CHEBI:61557"/>
        <dbReference type="ChEBI" id="CHEBI:140395"/>
        <dbReference type="EC" id="2.7.7.6"/>
    </reaction>
</comment>
<feature type="binding site" evidence="7">
    <location>
        <position position="497"/>
    </location>
    <ligand>
        <name>Mg(2+)</name>
        <dbReference type="ChEBI" id="CHEBI:18420"/>
    </ligand>
</feature>
<dbReference type="Gene3D" id="2.40.40.20">
    <property type="match status" value="1"/>
</dbReference>
<comment type="function">
    <text evidence="7 8">DNA-dependent RNA polymerase catalyzes the transcription of DNA into RNA using the four ribonucleoside triphosphates as substrates.</text>
</comment>
<keyword evidence="2 7" id="KW-0808">Transferase</keyword>
<dbReference type="Gene3D" id="1.10.150.390">
    <property type="match status" value="1"/>
</dbReference>
<dbReference type="InterPro" id="IPR045867">
    <property type="entry name" value="DNA-dir_RpoC_beta_prime"/>
</dbReference>
<keyword evidence="3 7" id="KW-0548">Nucleotidyltransferase</keyword>
<dbReference type="Pfam" id="PF04998">
    <property type="entry name" value="RNA_pol_Rpb1_5"/>
    <property type="match status" value="1"/>
</dbReference>
<evidence type="ECO:0000313" key="10">
    <source>
        <dbReference type="EMBL" id="OGZ12887.1"/>
    </source>
</evidence>
<comment type="cofactor">
    <cofactor evidence="7">
        <name>Mg(2+)</name>
        <dbReference type="ChEBI" id="CHEBI:18420"/>
    </cofactor>
    <text evidence="7">Binds 1 Mg(2+) ion per subunit.</text>
</comment>
<comment type="subunit">
    <text evidence="7">The RNAP catalytic core consists of 2 alpha, 1 beta, 1 beta' and 1 omega subunit. When a sigma factor is associated with the core the holoenzyme is formed, which can initiate transcription.</text>
</comment>
<dbReference type="Gene3D" id="1.10.274.100">
    <property type="entry name" value="RNA polymerase Rpb1, domain 3"/>
    <property type="match status" value="2"/>
</dbReference>
<organism evidence="10 11">
    <name type="scientific">Candidatus Lloydbacteria bacterium RIFCSPLOWO2_01_FULL_50_20</name>
    <dbReference type="NCBI Taxonomy" id="1798665"/>
    <lineage>
        <taxon>Bacteria</taxon>
        <taxon>Candidatus Lloydiibacteriota</taxon>
    </lineage>
</organism>
<accession>A0A1G2DGV1</accession>
<dbReference type="CDD" id="cd02655">
    <property type="entry name" value="RNAP_beta'_C"/>
    <property type="match status" value="1"/>
</dbReference>
<dbReference type="InterPro" id="IPR038120">
    <property type="entry name" value="Rpb1_funnel_sf"/>
</dbReference>
<dbReference type="Gene3D" id="2.40.50.100">
    <property type="match status" value="1"/>
</dbReference>
<evidence type="ECO:0000256" key="7">
    <source>
        <dbReference type="HAMAP-Rule" id="MF_01322"/>
    </source>
</evidence>
<keyword evidence="7" id="KW-0460">Magnesium</keyword>
<dbReference type="InterPro" id="IPR012754">
    <property type="entry name" value="DNA-dir_RpoC_beta_prime_bact"/>
</dbReference>
<dbReference type="Pfam" id="PF04983">
    <property type="entry name" value="RNA_pol_Rpb1_3"/>
    <property type="match status" value="1"/>
</dbReference>
<dbReference type="PANTHER" id="PTHR19376:SF54">
    <property type="entry name" value="DNA-DIRECTED RNA POLYMERASE SUBUNIT BETA"/>
    <property type="match status" value="1"/>
</dbReference>
<dbReference type="GO" id="GO:0003899">
    <property type="term" value="F:DNA-directed RNA polymerase activity"/>
    <property type="evidence" value="ECO:0007669"/>
    <property type="project" value="UniProtKB-UniRule"/>
</dbReference>
<dbReference type="InterPro" id="IPR042102">
    <property type="entry name" value="RNA_pol_Rpb1_3_sf"/>
</dbReference>
<evidence type="ECO:0000256" key="2">
    <source>
        <dbReference type="ARBA" id="ARBA00022679"/>
    </source>
</evidence>
<dbReference type="EMBL" id="MHLP01000016">
    <property type="protein sequence ID" value="OGZ12887.1"/>
    <property type="molecule type" value="Genomic_DNA"/>
</dbReference>
<dbReference type="EC" id="2.7.7.6" evidence="7"/>
<comment type="similarity">
    <text evidence="7 8">Belongs to the RNA polymerase beta' chain family.</text>
</comment>
<name>A0A1G2DGV1_9BACT</name>
<feature type="binding site" evidence="7">
    <location>
        <position position="910"/>
    </location>
    <ligand>
        <name>Zn(2+)</name>
        <dbReference type="ChEBI" id="CHEBI:29105"/>
        <label>2</label>
    </ligand>
</feature>
<comment type="caution">
    <text evidence="10">The sequence shown here is derived from an EMBL/GenBank/DDBJ whole genome shotgun (WGS) entry which is preliminary data.</text>
</comment>
<evidence type="ECO:0000256" key="1">
    <source>
        <dbReference type="ARBA" id="ARBA00022478"/>
    </source>
</evidence>
<keyword evidence="4 7" id="KW-0479">Metal-binding</keyword>
<dbReference type="HAMAP" id="MF_01322">
    <property type="entry name" value="RNApol_bact_RpoC"/>
    <property type="match status" value="1"/>
</dbReference>
<dbReference type="InterPro" id="IPR007080">
    <property type="entry name" value="RNA_pol_Rpb1_1"/>
</dbReference>
<feature type="binding site" evidence="7">
    <location>
        <position position="900"/>
    </location>
    <ligand>
        <name>Zn(2+)</name>
        <dbReference type="ChEBI" id="CHEBI:29105"/>
        <label>2</label>
    </ligand>
</feature>
<dbReference type="Gene3D" id="1.10.1790.20">
    <property type="match status" value="1"/>
</dbReference>
<protein>
    <recommendedName>
        <fullName evidence="7">DNA-directed RNA polymerase subunit beta'</fullName>
        <shortName evidence="7">RNAP subunit beta'</shortName>
        <ecNumber evidence="7">2.7.7.6</ecNumber>
    </recommendedName>
    <alternativeName>
        <fullName evidence="7">RNA polymerase subunit beta'</fullName>
    </alternativeName>
    <alternativeName>
        <fullName evidence="7">Transcriptase subunit beta'</fullName>
    </alternativeName>
</protein>
<dbReference type="Gene3D" id="1.10.132.30">
    <property type="match status" value="1"/>
</dbReference>
<dbReference type="InterPro" id="IPR007083">
    <property type="entry name" value="RNA_pol_Rpb1_4"/>
</dbReference>
<dbReference type="Gene3D" id="4.10.860.120">
    <property type="entry name" value="RNA polymerase II, clamp domain"/>
    <property type="match status" value="1"/>
</dbReference>
<dbReference type="Gene3D" id="6.10.250.2940">
    <property type="match status" value="1"/>
</dbReference>
<feature type="binding site" evidence="7">
    <location>
        <position position="63"/>
    </location>
    <ligand>
        <name>Zn(2+)</name>
        <dbReference type="ChEBI" id="CHEBI:29105"/>
        <label>1</label>
    </ligand>
</feature>
<dbReference type="Pfam" id="PF05000">
    <property type="entry name" value="RNA_pol_Rpb1_4"/>
    <property type="match status" value="1"/>
</dbReference>
<comment type="cofactor">
    <cofactor evidence="7">
        <name>Zn(2+)</name>
        <dbReference type="ChEBI" id="CHEBI:29105"/>
    </cofactor>
    <text evidence="7">Binds 2 Zn(2+) ions per subunit.</text>
</comment>
<dbReference type="STRING" id="1798665.A2942_01675"/>
<evidence type="ECO:0000256" key="8">
    <source>
        <dbReference type="RuleBase" id="RU004279"/>
    </source>
</evidence>
<feature type="binding site" evidence="7">
    <location>
        <position position="79"/>
    </location>
    <ligand>
        <name>Zn(2+)</name>
        <dbReference type="ChEBI" id="CHEBI:29105"/>
        <label>1</label>
    </ligand>
</feature>
<feature type="domain" description="RNA polymerase N-terminal" evidence="9">
    <location>
        <begin position="266"/>
        <end position="549"/>
    </location>
</feature>
<dbReference type="InterPro" id="IPR044893">
    <property type="entry name" value="RNA_pol_Rpb1_clamp_domain"/>
</dbReference>
<evidence type="ECO:0000256" key="6">
    <source>
        <dbReference type="ARBA" id="ARBA00048552"/>
    </source>
</evidence>
<dbReference type="Pfam" id="PF00623">
    <property type="entry name" value="RNA_pol_Rpb1_2"/>
    <property type="match status" value="2"/>
</dbReference>
<dbReference type="GO" id="GO:0008270">
    <property type="term" value="F:zinc ion binding"/>
    <property type="evidence" value="ECO:0007669"/>
    <property type="project" value="UniProtKB-UniRule"/>
</dbReference>
<feature type="binding site" evidence="7">
    <location>
        <position position="828"/>
    </location>
    <ligand>
        <name>Zn(2+)</name>
        <dbReference type="ChEBI" id="CHEBI:29105"/>
        <label>2</label>
    </ligand>
</feature>
<reference evidence="10 11" key="1">
    <citation type="journal article" date="2016" name="Nat. Commun.">
        <title>Thousands of microbial genomes shed light on interconnected biogeochemical processes in an aquifer system.</title>
        <authorList>
            <person name="Anantharaman K."/>
            <person name="Brown C.T."/>
            <person name="Hug L.A."/>
            <person name="Sharon I."/>
            <person name="Castelle C.J."/>
            <person name="Probst A.J."/>
            <person name="Thomas B.C."/>
            <person name="Singh A."/>
            <person name="Wilkins M.J."/>
            <person name="Karaoz U."/>
            <person name="Brodie E.L."/>
            <person name="Williams K.H."/>
            <person name="Hubbard S.S."/>
            <person name="Banfield J.F."/>
        </authorList>
    </citation>
    <scope>NUCLEOTIDE SEQUENCE [LARGE SCALE GENOMIC DNA]</scope>
</reference>
<dbReference type="AlphaFoldDB" id="A0A1G2DGV1"/>
<keyword evidence="7" id="KW-0862">Zinc</keyword>
<keyword evidence="5 7" id="KW-0804">Transcription</keyword>
<evidence type="ECO:0000313" key="11">
    <source>
        <dbReference type="Proteomes" id="UP000178534"/>
    </source>
</evidence>
<evidence type="ECO:0000256" key="3">
    <source>
        <dbReference type="ARBA" id="ARBA00022695"/>
    </source>
</evidence>
<dbReference type="SMART" id="SM00663">
    <property type="entry name" value="RPOLA_N"/>
    <property type="match status" value="1"/>
</dbReference>
<dbReference type="InterPro" id="IPR007081">
    <property type="entry name" value="RNA_pol_Rpb1_5"/>
</dbReference>
<dbReference type="Pfam" id="PF04997">
    <property type="entry name" value="RNA_pol_Rpb1_1"/>
    <property type="match status" value="1"/>
</dbReference>
<dbReference type="GO" id="GO:0003677">
    <property type="term" value="F:DNA binding"/>
    <property type="evidence" value="ECO:0007669"/>
    <property type="project" value="UniProtKB-UniRule"/>
</dbReference>
<sequence length="1216" mass="134282">MKNPITDFNAIGIKLASPERIKEWSYGEVTKPETINYRTQRSERGGLFDERIFGPEKDFECYCGKYRGIRFKGIVCEKCGVEITRAIVRRERMGHIELAAPVSHIWFLRGIPSRIGLLLNLPVAELEKVIYFAAYVITSVNQSEKENLLKELDREYKSKVKSLEAKGAKDKMKELLTIAKKEIDSINVGLILDEMSYHKYSLKYSAAFEAKIGAEAVFEMFKKLDLKKLNAHLETSLEKAGAVERAKLYKRLSLTKSLLRSGVRPEWMFLTAIPIIPPGMRPMVALEGGRHATSDVNDLYRRVINRNNRLKKLLEIDAPEVILRNEKRILQEAVDALIDNSIRHGSTSAAMSQTQRRQLKSLADTLKGKQGLFRQNLLGKRVDYSGRSVIVVGPDLKLNQCGLPKHMALELFRPFVIAKLLDQGLAFNIRGANRLIEEGIPEVWGNLESVIKGKYVLLNRAPTLHRLGIQAFNPTLIEGNAIQVHPLVCAAFNADFDGDQMAVHVPLSDEAQAEARELMASNKNLLKPGSGDPVVNPGLDIVLGCYWMTKVIDGDKGEGKIFPAPNSAITAYDFGIVGFRAKIKVMGTTSPKYAQFEGKPFETTVGRLLFNSVLPSDFPFINKVIVKKDLASMVDDLITRYGIDGTPSVLDKIKAFGYRYVTKSGITWSISDVKVPDEKPAIVKAARKQEEEITKQWADGLLSNEEKYDKMIEVWKKVEIDIEKVVPKGLPKDGPVMDMITSGARASIKQVTKMVGIKGLTQGPSGRIIDFAMVPSLKEGLSPLEYFISTHGSRKGLTDTALNTAKAGYLTRRLVDVSQDVIVIEEDCGEKDGIHLTKENALGIEITLGRNVRGRVLARDVVGGDGKVVFKKGALLGRDEAHVVEKSGAAEAFVRSPLNCKTLRGVCQKCYGMDMGRGVLVAMGETVGIVAAQAIGEPGTQLTMRTFHAGGGAGEDITMGLPRVEDIFERQTPKAQAVIAKLDGVVSDIKHGEKDDLIIVVLGEAAGKKEKEKKEIEHSVSFRRAPIVEVGAKVKAGDLLTDGYADIDELFKLGGADRAQRYIISEINKIYETQGASISRKHVEVIVRQMFSRRKVRHVGDTRFSVGDVVEECELVEENLKVKENGGEIATGEQLVLGITEVALTKESFLSAASFQNTSRVLIEAAVQGATDRLYGLKENVILGRLIPAGTGFYTNLVEKEYDPEDDLPPREIIQA</sequence>
<evidence type="ECO:0000259" key="9">
    <source>
        <dbReference type="SMART" id="SM00663"/>
    </source>
</evidence>
<feature type="binding site" evidence="7">
    <location>
        <position position="499"/>
    </location>
    <ligand>
        <name>Mg(2+)</name>
        <dbReference type="ChEBI" id="CHEBI:18420"/>
    </ligand>
</feature>
<dbReference type="GO" id="GO:0000287">
    <property type="term" value="F:magnesium ion binding"/>
    <property type="evidence" value="ECO:0007669"/>
    <property type="project" value="UniProtKB-UniRule"/>
</dbReference>
<feature type="binding site" evidence="7">
    <location>
        <position position="907"/>
    </location>
    <ligand>
        <name>Zn(2+)</name>
        <dbReference type="ChEBI" id="CHEBI:29105"/>
        <label>2</label>
    </ligand>
</feature>